<comment type="subcellular location">
    <subcellularLocation>
        <location evidence="1">Nucleus</location>
    </subcellularLocation>
</comment>
<name>A0A0U4ZIS8_ASPCI</name>
<dbReference type="GO" id="GO:0005634">
    <property type="term" value="C:nucleus"/>
    <property type="evidence" value="ECO:0007669"/>
    <property type="project" value="UniProtKB-SubCell"/>
</dbReference>
<evidence type="ECO:0000256" key="8">
    <source>
        <dbReference type="ARBA" id="ARBA00032114"/>
    </source>
</evidence>
<dbReference type="InterPro" id="IPR001232">
    <property type="entry name" value="SKP1-like"/>
</dbReference>
<dbReference type="InterPro" id="IPR039948">
    <property type="entry name" value="ELC1"/>
</dbReference>
<evidence type="ECO:0000256" key="1">
    <source>
        <dbReference type="ARBA" id="ARBA00004123"/>
    </source>
</evidence>
<sequence>MSSSGPAQSEYVTLVSGDGFEFIIPRSAACVSGTIRRMLDPSTKFSEALSGRCVFENLSGVVLERVCEYFCYNDKNKNQTNVPDMDIPPELCLELLMAADYLDT</sequence>
<evidence type="ECO:0000259" key="10">
    <source>
        <dbReference type="Pfam" id="PF03931"/>
    </source>
</evidence>
<dbReference type="OrthoDB" id="249087at2759"/>
<feature type="domain" description="SKP1 component POZ" evidence="10">
    <location>
        <begin position="11"/>
        <end position="73"/>
    </location>
</feature>
<dbReference type="InterPro" id="IPR011333">
    <property type="entry name" value="SKP1/BTB/POZ_sf"/>
</dbReference>
<gene>
    <name evidence="11" type="ORF">ASPCAL12596</name>
</gene>
<comment type="function">
    <text evidence="9">Essential component of the SCF (SKP1-CUL1-F-box protein) E3 ubiquitin ligase complexes, which mediate the ubiquitination and subsequent proteasomal degradation of target proteins. Controls sulfur metabolite repression, probably by mediating the inactivation or degradation of the metR transcription factor.</text>
</comment>
<evidence type="ECO:0000313" key="12">
    <source>
        <dbReference type="Proteomes" id="UP000054771"/>
    </source>
</evidence>
<dbReference type="SMART" id="SM00512">
    <property type="entry name" value="Skp1"/>
    <property type="match status" value="1"/>
</dbReference>
<evidence type="ECO:0000256" key="7">
    <source>
        <dbReference type="ARBA" id="ARBA00030035"/>
    </source>
</evidence>
<dbReference type="Pfam" id="PF03931">
    <property type="entry name" value="Skp1_POZ"/>
    <property type="match status" value="1"/>
</dbReference>
<evidence type="ECO:0000256" key="2">
    <source>
        <dbReference type="ARBA" id="ARBA00009993"/>
    </source>
</evidence>
<dbReference type="OMA" id="AMVSPII"/>
<comment type="subunit">
    <text evidence="3">Component of the SCF (SKP1-CUL1-F-box protein) E3 ubiquitin ligase complexes.</text>
</comment>
<comment type="similarity">
    <text evidence="2">Belongs to the SKP1 family.</text>
</comment>
<keyword evidence="12" id="KW-1185">Reference proteome</keyword>
<dbReference type="FunFam" id="3.30.710.10:FF:000035">
    <property type="entry name" value="Elongin C transcription elongation factor"/>
    <property type="match status" value="1"/>
</dbReference>
<accession>A0A0U4ZIS8</accession>
<evidence type="ECO:0000256" key="6">
    <source>
        <dbReference type="ARBA" id="ARBA00023242"/>
    </source>
</evidence>
<evidence type="ECO:0000256" key="9">
    <source>
        <dbReference type="ARBA" id="ARBA00045385"/>
    </source>
</evidence>
<dbReference type="GO" id="GO:0006511">
    <property type="term" value="P:ubiquitin-dependent protein catabolic process"/>
    <property type="evidence" value="ECO:0007669"/>
    <property type="project" value="InterPro"/>
</dbReference>
<organism evidence="11 12">
    <name type="scientific">Aspergillus calidoustus</name>
    <dbReference type="NCBI Taxonomy" id="454130"/>
    <lineage>
        <taxon>Eukaryota</taxon>
        <taxon>Fungi</taxon>
        <taxon>Dikarya</taxon>
        <taxon>Ascomycota</taxon>
        <taxon>Pezizomycotina</taxon>
        <taxon>Eurotiomycetes</taxon>
        <taxon>Eurotiomycetidae</taxon>
        <taxon>Eurotiales</taxon>
        <taxon>Aspergillaceae</taxon>
        <taxon>Aspergillus</taxon>
        <taxon>Aspergillus subgen. Nidulantes</taxon>
    </lineage>
</organism>
<dbReference type="EMBL" id="CDMC01000014">
    <property type="protein sequence ID" value="CEL09461.1"/>
    <property type="molecule type" value="Genomic_DNA"/>
</dbReference>
<dbReference type="AlphaFoldDB" id="A0A0U4ZIS8"/>
<evidence type="ECO:0000313" key="11">
    <source>
        <dbReference type="EMBL" id="CEL09461.1"/>
    </source>
</evidence>
<reference evidence="12" key="1">
    <citation type="journal article" date="2016" name="Genome Announc.">
        <title>Draft genome sequences of fungus Aspergillus calidoustus.</title>
        <authorList>
            <person name="Horn F."/>
            <person name="Linde J."/>
            <person name="Mattern D.J."/>
            <person name="Walther G."/>
            <person name="Guthke R."/>
            <person name="Scherlach K."/>
            <person name="Martin K."/>
            <person name="Brakhage A.A."/>
            <person name="Petzke L."/>
            <person name="Valiante V."/>
        </authorList>
    </citation>
    <scope>NUCLEOTIDE SEQUENCE [LARGE SCALE GENOMIC DNA]</scope>
    <source>
        <strain evidence="12">SF006504</strain>
    </source>
</reference>
<proteinExistence type="inferred from homology"/>
<evidence type="ECO:0000256" key="3">
    <source>
        <dbReference type="ARBA" id="ARBA00011194"/>
    </source>
</evidence>
<dbReference type="InterPro" id="IPR016073">
    <property type="entry name" value="Skp1_comp_POZ"/>
</dbReference>
<evidence type="ECO:0000256" key="5">
    <source>
        <dbReference type="ARBA" id="ARBA00021347"/>
    </source>
</evidence>
<dbReference type="SUPFAM" id="SSF54695">
    <property type="entry name" value="POZ domain"/>
    <property type="match status" value="1"/>
</dbReference>
<dbReference type="STRING" id="454130.A0A0U4ZIS8"/>
<keyword evidence="6" id="KW-0539">Nucleus</keyword>
<dbReference type="PANTHER" id="PTHR20648">
    <property type="entry name" value="ELONGIN-C"/>
    <property type="match status" value="1"/>
</dbReference>
<dbReference type="Proteomes" id="UP000054771">
    <property type="component" value="Unassembled WGS sequence"/>
</dbReference>
<evidence type="ECO:0000256" key="4">
    <source>
        <dbReference type="ARBA" id="ARBA00018943"/>
    </source>
</evidence>
<protein>
    <recommendedName>
        <fullName evidence="4">E3 ubiquitin ligase complex SCF subunit sconC</fullName>
    </recommendedName>
    <alternativeName>
        <fullName evidence="5">Elongin-C</fullName>
    </alternativeName>
    <alternativeName>
        <fullName evidence="8">Sulfur controller C</fullName>
    </alternativeName>
    <alternativeName>
        <fullName evidence="7">Sulfur metabolite repression control protein C</fullName>
    </alternativeName>
</protein>
<dbReference type="Gene3D" id="3.30.710.10">
    <property type="entry name" value="Potassium Channel Kv1.1, Chain A"/>
    <property type="match status" value="1"/>
</dbReference>
<dbReference type="CDD" id="cd18321">
    <property type="entry name" value="BTB_POZ_EloC"/>
    <property type="match status" value="1"/>
</dbReference>